<gene>
    <name evidence="7" type="ORF">E0H26_22920</name>
</gene>
<evidence type="ECO:0000256" key="3">
    <source>
        <dbReference type="ARBA" id="ARBA00022989"/>
    </source>
</evidence>
<evidence type="ECO:0000256" key="1">
    <source>
        <dbReference type="ARBA" id="ARBA00004141"/>
    </source>
</evidence>
<keyword evidence="4 5" id="KW-0472">Membrane</keyword>
<evidence type="ECO:0000256" key="2">
    <source>
        <dbReference type="ARBA" id="ARBA00022692"/>
    </source>
</evidence>
<evidence type="ECO:0000313" key="8">
    <source>
        <dbReference type="Proteomes" id="UP000292274"/>
    </source>
</evidence>
<feature type="transmembrane region" description="Helical" evidence="5">
    <location>
        <begin position="86"/>
        <end position="109"/>
    </location>
</feature>
<feature type="transmembrane region" description="Helical" evidence="5">
    <location>
        <begin position="58"/>
        <end position="80"/>
    </location>
</feature>
<proteinExistence type="predicted"/>
<feature type="transmembrane region" description="Helical" evidence="5">
    <location>
        <begin position="12"/>
        <end position="33"/>
    </location>
</feature>
<evidence type="ECO:0000256" key="4">
    <source>
        <dbReference type="ARBA" id="ARBA00023136"/>
    </source>
</evidence>
<feature type="transmembrane region" description="Helical" evidence="5">
    <location>
        <begin position="130"/>
        <end position="150"/>
    </location>
</feature>
<dbReference type="EMBL" id="SJJR01000019">
    <property type="protein sequence ID" value="TCB93396.1"/>
    <property type="molecule type" value="Genomic_DNA"/>
</dbReference>
<keyword evidence="3 5" id="KW-1133">Transmembrane helix</keyword>
<organism evidence="7 8">
    <name type="scientific">Micromonospora zingiberis</name>
    <dbReference type="NCBI Taxonomy" id="2053011"/>
    <lineage>
        <taxon>Bacteria</taxon>
        <taxon>Bacillati</taxon>
        <taxon>Actinomycetota</taxon>
        <taxon>Actinomycetes</taxon>
        <taxon>Micromonosporales</taxon>
        <taxon>Micromonosporaceae</taxon>
        <taxon>Micromonospora</taxon>
    </lineage>
</organism>
<dbReference type="GO" id="GO:0030416">
    <property type="term" value="P:methylamine metabolic process"/>
    <property type="evidence" value="ECO:0007669"/>
    <property type="project" value="InterPro"/>
</dbReference>
<comment type="caution">
    <text evidence="7">The sequence shown here is derived from an EMBL/GenBank/DDBJ whole genome shotgun (WGS) entry which is preliminary data.</text>
</comment>
<evidence type="ECO:0000313" key="7">
    <source>
        <dbReference type="EMBL" id="TCB93396.1"/>
    </source>
</evidence>
<evidence type="ECO:0000256" key="5">
    <source>
        <dbReference type="SAM" id="Phobius"/>
    </source>
</evidence>
<dbReference type="InterPro" id="IPR009908">
    <property type="entry name" value="Methylamine_util_MauE"/>
</dbReference>
<keyword evidence="2 5" id="KW-0812">Transmembrane</keyword>
<comment type="subcellular location">
    <subcellularLocation>
        <location evidence="1">Membrane</location>
        <topology evidence="1">Multi-pass membrane protein</topology>
    </subcellularLocation>
</comment>
<feature type="transmembrane region" description="Helical" evidence="5">
    <location>
        <begin position="156"/>
        <end position="183"/>
    </location>
</feature>
<dbReference type="AlphaFoldDB" id="A0A4R0G9L4"/>
<dbReference type="Pfam" id="PF07291">
    <property type="entry name" value="MauE"/>
    <property type="match status" value="1"/>
</dbReference>
<evidence type="ECO:0000259" key="6">
    <source>
        <dbReference type="Pfam" id="PF07291"/>
    </source>
</evidence>
<sequence>MSPGDGADRLPVVRYLDVVCRALLASVFIVAVANKVSGRAAWLGFVQSLRELRQVPEAAVRSAAVAVVTVEILVVALLVVPVRAVGAVGFALAVGLLGAFTVVIGRALARGSRAPCRCFGVSSTPLGVPHVVRNLMLICVAGLGLTGLSVDGSIDAPYAVLAGLTGMILGVLTTAAEDIVALIKPLR</sequence>
<dbReference type="Proteomes" id="UP000292274">
    <property type="component" value="Unassembled WGS sequence"/>
</dbReference>
<feature type="domain" description="Methylamine utilisation protein MauE" evidence="6">
    <location>
        <begin position="15"/>
        <end position="146"/>
    </location>
</feature>
<dbReference type="OrthoDB" id="3430313at2"/>
<keyword evidence="8" id="KW-1185">Reference proteome</keyword>
<protein>
    <recommendedName>
        <fullName evidence="6">Methylamine utilisation protein MauE domain-containing protein</fullName>
    </recommendedName>
</protein>
<name>A0A4R0G9L4_9ACTN</name>
<accession>A0A4R0G9L4</accession>
<reference evidence="7 8" key="1">
    <citation type="submission" date="2019-02" db="EMBL/GenBank/DDBJ databases">
        <title>Jishengella sp. nov., isolated from a root of Zingiber montanum.</title>
        <authorList>
            <person name="Kuncharoen N."/>
            <person name="Kudo T."/>
            <person name="Masahiro Y."/>
            <person name="Ohkuma M."/>
            <person name="Tanasupawat S."/>
        </authorList>
    </citation>
    <scope>NUCLEOTIDE SEQUENCE [LARGE SCALE GENOMIC DNA]</scope>
    <source>
        <strain evidence="7 8">PLAI 1-1</strain>
    </source>
</reference>
<dbReference type="GO" id="GO:0016020">
    <property type="term" value="C:membrane"/>
    <property type="evidence" value="ECO:0007669"/>
    <property type="project" value="UniProtKB-SubCell"/>
</dbReference>